<dbReference type="SUPFAM" id="SSF81383">
    <property type="entry name" value="F-box domain"/>
    <property type="match status" value="1"/>
</dbReference>
<reference evidence="2 3" key="1">
    <citation type="submission" date="2020-12" db="EMBL/GenBank/DDBJ databases">
        <title>Metabolic potential, ecology and presence of endohyphal bacteria is reflected in genomic diversity of Mucoromycotina.</title>
        <authorList>
            <person name="Muszewska A."/>
            <person name="Okrasinska A."/>
            <person name="Steczkiewicz K."/>
            <person name="Drgas O."/>
            <person name="Orlowska M."/>
            <person name="Perlinska-Lenart U."/>
            <person name="Aleksandrzak-Piekarczyk T."/>
            <person name="Szatraj K."/>
            <person name="Zielenkiewicz U."/>
            <person name="Pilsyk S."/>
            <person name="Malc E."/>
            <person name="Mieczkowski P."/>
            <person name="Kruszewska J.S."/>
            <person name="Biernat P."/>
            <person name="Pawlowska J."/>
        </authorList>
    </citation>
    <scope>NUCLEOTIDE SEQUENCE [LARGE SCALE GENOMIC DNA]</scope>
    <source>
        <strain evidence="2 3">CBS 142.35</strain>
    </source>
</reference>
<proteinExistence type="predicted"/>
<dbReference type="InterPro" id="IPR032675">
    <property type="entry name" value="LRR_dom_sf"/>
</dbReference>
<keyword evidence="3" id="KW-1185">Reference proteome</keyword>
<evidence type="ECO:0000259" key="1">
    <source>
        <dbReference type="PROSITE" id="PS50181"/>
    </source>
</evidence>
<dbReference type="Proteomes" id="UP000646827">
    <property type="component" value="Unassembled WGS sequence"/>
</dbReference>
<dbReference type="Gene3D" id="3.80.10.10">
    <property type="entry name" value="Ribonuclease Inhibitor"/>
    <property type="match status" value="2"/>
</dbReference>
<organism evidence="2 3">
    <name type="scientific">Circinella minor</name>
    <dbReference type="NCBI Taxonomy" id="1195481"/>
    <lineage>
        <taxon>Eukaryota</taxon>
        <taxon>Fungi</taxon>
        <taxon>Fungi incertae sedis</taxon>
        <taxon>Mucoromycota</taxon>
        <taxon>Mucoromycotina</taxon>
        <taxon>Mucoromycetes</taxon>
        <taxon>Mucorales</taxon>
        <taxon>Lichtheimiaceae</taxon>
        <taxon>Circinella</taxon>
    </lineage>
</organism>
<dbReference type="OrthoDB" id="629492at2759"/>
<dbReference type="AlphaFoldDB" id="A0A8H7RHS3"/>
<accession>A0A8H7RHS3</accession>
<comment type="caution">
    <text evidence="2">The sequence shown here is derived from an EMBL/GenBank/DDBJ whole genome shotgun (WGS) entry which is preliminary data.</text>
</comment>
<gene>
    <name evidence="2" type="ORF">INT45_000349</name>
</gene>
<dbReference type="InterPro" id="IPR036047">
    <property type="entry name" value="F-box-like_dom_sf"/>
</dbReference>
<evidence type="ECO:0000313" key="2">
    <source>
        <dbReference type="EMBL" id="KAG2210730.1"/>
    </source>
</evidence>
<sequence>APEWSIGYLRLGNLLYMQGKQSAAIIVYEEALKKISKQDPDYQQLVQGKKKAEEENEKRVDMITMLPIDLVYDIIQYLPEITKVVACIDVSKEWREKISQSQELWDTLSDNFDGCDNESAVLISRLVPHIAYYVNNVTISMENKKVGNTYLQYMEKGHFERIKNLTLTGEAVECISYMNTLETFTNALWQMRNTLTRLDITSTDYKDNKIRISDLLFYCKNLQTLVMNVDCPLDAFIGEMENLAGPYNTLINVELSTSCTTGQVLKPLLQYCPKIRRLCLKGCTPDVVDIVDELYNDNLEIFAYNPNIEVTSLEEKDKEFYDGPPGLREIYASNGGYGPQTDSFLRLLRKNQKSLQTVYANTYMTEEQEARGEPYPNFIPVYEEWYFERLQHLTYWPDVYNVTEAMFLKSIKLCAATSLEMFSVVCTPNIPMIVDTLMNAPPMDELNFSRIEYDDGNKYRRASAIVQLFKYYSELSSLDKTLRNIMFYYCDFITDDVLDILSQIKTIVYVRFTGTCTIPSHESLLVFLEKMGHQLTRVLFEDIDHIGDDVLDLLCKMEYLENITLEKITEITEEGIINLAENARALCSLKIDDCIEISDETVSYINKRIKEVNYVWH</sequence>
<dbReference type="EMBL" id="JAEPRB010000887">
    <property type="protein sequence ID" value="KAG2210730.1"/>
    <property type="molecule type" value="Genomic_DNA"/>
</dbReference>
<dbReference type="SUPFAM" id="SSF52047">
    <property type="entry name" value="RNI-like"/>
    <property type="match status" value="1"/>
</dbReference>
<name>A0A8H7RHS3_9FUNG</name>
<dbReference type="PROSITE" id="PS50181">
    <property type="entry name" value="FBOX"/>
    <property type="match status" value="1"/>
</dbReference>
<evidence type="ECO:0000313" key="3">
    <source>
        <dbReference type="Proteomes" id="UP000646827"/>
    </source>
</evidence>
<dbReference type="Gene3D" id="1.20.1280.50">
    <property type="match status" value="1"/>
</dbReference>
<dbReference type="GO" id="GO:0019005">
    <property type="term" value="C:SCF ubiquitin ligase complex"/>
    <property type="evidence" value="ECO:0007669"/>
    <property type="project" value="TreeGrafter"/>
</dbReference>
<protein>
    <recommendedName>
        <fullName evidence="1">F-box domain-containing protein</fullName>
    </recommendedName>
</protein>
<feature type="domain" description="F-box" evidence="1">
    <location>
        <begin position="60"/>
        <end position="108"/>
    </location>
</feature>
<dbReference type="GO" id="GO:0031146">
    <property type="term" value="P:SCF-dependent proteasomal ubiquitin-dependent protein catabolic process"/>
    <property type="evidence" value="ECO:0007669"/>
    <property type="project" value="TreeGrafter"/>
</dbReference>
<dbReference type="InterPro" id="IPR001810">
    <property type="entry name" value="F-box_dom"/>
</dbReference>
<feature type="non-terminal residue" evidence="2">
    <location>
        <position position="1"/>
    </location>
</feature>
<dbReference type="PANTHER" id="PTHR13318">
    <property type="entry name" value="PARTNER OF PAIRED, ISOFORM B-RELATED"/>
    <property type="match status" value="1"/>
</dbReference>